<organism evidence="2 3">
    <name type="scientific">Nocardia callitridis</name>
    <dbReference type="NCBI Taxonomy" id="648753"/>
    <lineage>
        <taxon>Bacteria</taxon>
        <taxon>Bacillati</taxon>
        <taxon>Actinomycetota</taxon>
        <taxon>Actinomycetes</taxon>
        <taxon>Mycobacteriales</taxon>
        <taxon>Nocardiaceae</taxon>
        <taxon>Nocardia</taxon>
    </lineage>
</organism>
<keyword evidence="3" id="KW-1185">Reference proteome</keyword>
<dbReference type="SMART" id="SM00347">
    <property type="entry name" value="HTH_MARR"/>
    <property type="match status" value="1"/>
</dbReference>
<dbReference type="EMBL" id="BAABJM010000006">
    <property type="protein sequence ID" value="GAA5065195.1"/>
    <property type="molecule type" value="Genomic_DNA"/>
</dbReference>
<dbReference type="Proteomes" id="UP001500603">
    <property type="component" value="Unassembled WGS sequence"/>
</dbReference>
<dbReference type="InterPro" id="IPR036390">
    <property type="entry name" value="WH_DNA-bd_sf"/>
</dbReference>
<dbReference type="PROSITE" id="PS50995">
    <property type="entry name" value="HTH_MARR_2"/>
    <property type="match status" value="1"/>
</dbReference>
<dbReference type="InterPro" id="IPR000835">
    <property type="entry name" value="HTH_MarR-typ"/>
</dbReference>
<accession>A0ABP9KVP1</accession>
<reference evidence="3" key="1">
    <citation type="journal article" date="2019" name="Int. J. Syst. Evol. Microbiol.">
        <title>The Global Catalogue of Microorganisms (GCM) 10K type strain sequencing project: providing services to taxonomists for standard genome sequencing and annotation.</title>
        <authorList>
            <consortium name="The Broad Institute Genomics Platform"/>
            <consortium name="The Broad Institute Genome Sequencing Center for Infectious Disease"/>
            <person name="Wu L."/>
            <person name="Ma J."/>
        </authorList>
    </citation>
    <scope>NUCLEOTIDE SEQUENCE [LARGE SCALE GENOMIC DNA]</scope>
    <source>
        <strain evidence="3">JCM 18298</strain>
    </source>
</reference>
<dbReference type="PANTHER" id="PTHR33164:SF99">
    <property type="entry name" value="MARR FAMILY REGULATORY PROTEIN"/>
    <property type="match status" value="1"/>
</dbReference>
<evidence type="ECO:0000313" key="2">
    <source>
        <dbReference type="EMBL" id="GAA5065195.1"/>
    </source>
</evidence>
<evidence type="ECO:0000313" key="3">
    <source>
        <dbReference type="Proteomes" id="UP001500603"/>
    </source>
</evidence>
<dbReference type="Pfam" id="PF12802">
    <property type="entry name" value="MarR_2"/>
    <property type="match status" value="1"/>
</dbReference>
<evidence type="ECO:0000259" key="1">
    <source>
        <dbReference type="PROSITE" id="PS50995"/>
    </source>
</evidence>
<dbReference type="Gene3D" id="1.10.10.10">
    <property type="entry name" value="Winged helix-like DNA-binding domain superfamily/Winged helix DNA-binding domain"/>
    <property type="match status" value="1"/>
</dbReference>
<feature type="domain" description="HTH marR-type" evidence="1">
    <location>
        <begin position="1"/>
        <end position="118"/>
    </location>
</feature>
<dbReference type="PRINTS" id="PR00598">
    <property type="entry name" value="HTHMARR"/>
</dbReference>
<gene>
    <name evidence="2" type="ORF">GCM10023318_52010</name>
</gene>
<dbReference type="InterPro" id="IPR039422">
    <property type="entry name" value="MarR/SlyA-like"/>
</dbReference>
<dbReference type="PANTHER" id="PTHR33164">
    <property type="entry name" value="TRANSCRIPTIONAL REGULATOR, MARR FAMILY"/>
    <property type="match status" value="1"/>
</dbReference>
<name>A0ABP9KVP1_9NOCA</name>
<protein>
    <recommendedName>
        <fullName evidence="1">HTH marR-type domain-containing protein</fullName>
    </recommendedName>
</protein>
<sequence>MAAGLAEDGVSFADYEVLVALSAAPESSLRAKELAAEVCWEKSRLSKHLARMAARGLVERLPVSEDARGILIKLTDEGRTAVESAAPNHVALVRKLFVDQVTPEEALALRSLTEKVVDAVERSADGNA</sequence>
<dbReference type="InterPro" id="IPR036388">
    <property type="entry name" value="WH-like_DNA-bd_sf"/>
</dbReference>
<comment type="caution">
    <text evidence="2">The sequence shown here is derived from an EMBL/GenBank/DDBJ whole genome shotgun (WGS) entry which is preliminary data.</text>
</comment>
<proteinExistence type="predicted"/>
<dbReference type="SUPFAM" id="SSF46785">
    <property type="entry name" value="Winged helix' DNA-binding domain"/>
    <property type="match status" value="1"/>
</dbReference>